<feature type="non-terminal residue" evidence="1">
    <location>
        <position position="1"/>
    </location>
</feature>
<dbReference type="EMBL" id="FNBD01000034">
    <property type="protein sequence ID" value="SDF57754.1"/>
    <property type="molecule type" value="Genomic_DNA"/>
</dbReference>
<keyword evidence="2" id="KW-1185">Reference proteome</keyword>
<organism evidence="1 2">
    <name type="scientific">Cellulophaga baltica</name>
    <dbReference type="NCBI Taxonomy" id="76594"/>
    <lineage>
        <taxon>Bacteria</taxon>
        <taxon>Pseudomonadati</taxon>
        <taxon>Bacteroidota</taxon>
        <taxon>Flavobacteriia</taxon>
        <taxon>Flavobacteriales</taxon>
        <taxon>Flavobacteriaceae</taxon>
        <taxon>Cellulophaga</taxon>
    </lineage>
</organism>
<dbReference type="AlphaFoldDB" id="A0A1G7M7Y9"/>
<evidence type="ECO:0000313" key="1">
    <source>
        <dbReference type="EMBL" id="SDF57754.1"/>
    </source>
</evidence>
<dbReference type="Proteomes" id="UP000182114">
    <property type="component" value="Unassembled WGS sequence"/>
</dbReference>
<accession>A0A1G7M7Y9</accession>
<dbReference type="RefSeq" id="WP_217637594.1">
    <property type="nucleotide sequence ID" value="NZ_FNBD01000034.1"/>
</dbReference>
<protein>
    <submittedName>
        <fullName evidence="1">Uncharacterized protein</fullName>
    </submittedName>
</protein>
<proteinExistence type="predicted"/>
<reference evidence="2" key="1">
    <citation type="submission" date="2016-10" db="EMBL/GenBank/DDBJ databases">
        <authorList>
            <person name="Varghese N."/>
            <person name="Submissions S."/>
        </authorList>
    </citation>
    <scope>NUCLEOTIDE SEQUENCE [LARGE SCALE GENOMIC DNA]</scope>
    <source>
        <strain evidence="2">DSM 24729</strain>
    </source>
</reference>
<gene>
    <name evidence="1" type="ORF">SAMN04487992_1341</name>
</gene>
<sequence length="60" mass="7158">RYAQLEKSQPHKQHIWFFADTKANAEKTKRAVFCQRSNRIKKLISKMRNLKIAVTTEKLK</sequence>
<name>A0A1G7M7Y9_9FLAO</name>
<evidence type="ECO:0000313" key="2">
    <source>
        <dbReference type="Proteomes" id="UP000182114"/>
    </source>
</evidence>